<keyword evidence="2" id="KW-1185">Reference proteome</keyword>
<sequence>MELADHIFSKRVLSAEPEWIAEILARLVWLTDDNGHEITNSLRRWLNEEDSAKVQIALLFRELWLWDTCTEMDSVLDSVEARFPAFSGQCASLRLDWKKQFPHR</sequence>
<evidence type="ECO:0000313" key="2">
    <source>
        <dbReference type="Proteomes" id="UP000433309"/>
    </source>
</evidence>
<gene>
    <name evidence="1" type="ORF">GJ699_19990</name>
</gene>
<protein>
    <submittedName>
        <fullName evidence="1">Uncharacterized protein</fullName>
    </submittedName>
</protein>
<accession>A0A6I2L3G0</accession>
<dbReference type="AlphaFoldDB" id="A0A6I2L3G0"/>
<reference evidence="1 2" key="1">
    <citation type="submission" date="2019-11" db="EMBL/GenBank/DDBJ databases">
        <title>Novel species isolated from a subtropical stream in China.</title>
        <authorList>
            <person name="Lu H."/>
        </authorList>
    </citation>
    <scope>NUCLEOTIDE SEQUENCE [LARGE SCALE GENOMIC DNA]</scope>
    <source>
        <strain evidence="1 2">FT80W</strain>
    </source>
</reference>
<dbReference type="EMBL" id="WKJK01000010">
    <property type="protein sequence ID" value="MRW92280.1"/>
    <property type="molecule type" value="Genomic_DNA"/>
</dbReference>
<organism evidence="1 2">
    <name type="scientific">Duganella guangzhouensis</name>
    <dbReference type="NCBI Taxonomy" id="2666084"/>
    <lineage>
        <taxon>Bacteria</taxon>
        <taxon>Pseudomonadati</taxon>
        <taxon>Pseudomonadota</taxon>
        <taxon>Betaproteobacteria</taxon>
        <taxon>Burkholderiales</taxon>
        <taxon>Oxalobacteraceae</taxon>
        <taxon>Telluria group</taxon>
        <taxon>Duganella</taxon>
    </lineage>
</organism>
<name>A0A6I2L3G0_9BURK</name>
<dbReference type="Proteomes" id="UP000433309">
    <property type="component" value="Unassembled WGS sequence"/>
</dbReference>
<comment type="caution">
    <text evidence="1">The sequence shown here is derived from an EMBL/GenBank/DDBJ whole genome shotgun (WGS) entry which is preliminary data.</text>
</comment>
<evidence type="ECO:0000313" key="1">
    <source>
        <dbReference type="EMBL" id="MRW92280.1"/>
    </source>
</evidence>
<dbReference type="RefSeq" id="WP_154379506.1">
    <property type="nucleotide sequence ID" value="NZ_WKJK01000010.1"/>
</dbReference>
<proteinExistence type="predicted"/>